<protein>
    <submittedName>
        <fullName evidence="2">Uncharacterized protein</fullName>
    </submittedName>
</protein>
<dbReference type="Proteomes" id="UP000184363">
    <property type="component" value="Unassembled WGS sequence"/>
</dbReference>
<organism evidence="2 3">
    <name type="scientific">Pseudonocardia thermophila</name>
    <dbReference type="NCBI Taxonomy" id="1848"/>
    <lineage>
        <taxon>Bacteria</taxon>
        <taxon>Bacillati</taxon>
        <taxon>Actinomycetota</taxon>
        <taxon>Actinomycetes</taxon>
        <taxon>Pseudonocardiales</taxon>
        <taxon>Pseudonocardiaceae</taxon>
        <taxon>Pseudonocardia</taxon>
    </lineage>
</organism>
<evidence type="ECO:0000256" key="1">
    <source>
        <dbReference type="SAM" id="MobiDB-lite"/>
    </source>
</evidence>
<dbReference type="AlphaFoldDB" id="A0A1M6QBR8"/>
<proteinExistence type="predicted"/>
<sequence>MSSPHAREQVLDEALELRRRHLHEVGPLIEPGEHIGLFDEPRIDHVELQNRAHRRQFGRVPRHARTEVLQAHHGIDPRQIELREGRARRPHRDEARPDLLARGRIDRGHQPVEDDRLHVTEPIGLEDLVDHSEGRLRDDARVLLLHLRRGASGLRDRVGRFHIAISLDLRDDIECREVVLHHQLVRIRHVREPPVLRKPVGKRAGVEDEVQVGDHCLRLTGCEIPVKGLHLLIAPSVLLLGGLQLGQPLTFPLGVLRQRLLVPPPCGPHLLLVLATTTEQTGDAPRRLGHEGGLDRWRLRLKQPAHVDRLLQLIQIEVVVDVQRGGENAVQSSASRCQLVVHGGDLGGPRLGVETLPLALTRRDRPLVLRTSPQSSALSLRLRAETGRFRARRLALHPGDRRHESPTTGHSESSRSVPL</sequence>
<evidence type="ECO:0000313" key="3">
    <source>
        <dbReference type="Proteomes" id="UP000184363"/>
    </source>
</evidence>
<reference evidence="2 3" key="1">
    <citation type="submission" date="2016-11" db="EMBL/GenBank/DDBJ databases">
        <authorList>
            <person name="Jaros S."/>
            <person name="Januszkiewicz K."/>
            <person name="Wedrychowicz H."/>
        </authorList>
    </citation>
    <scope>NUCLEOTIDE SEQUENCE [LARGE SCALE GENOMIC DNA]</scope>
    <source>
        <strain evidence="2 3">DSM 43832</strain>
    </source>
</reference>
<dbReference type="STRING" id="1848.SAMN05443637_103229"/>
<keyword evidence="3" id="KW-1185">Reference proteome</keyword>
<name>A0A1M6QBR8_PSETH</name>
<accession>A0A1M6QBR8</accession>
<dbReference type="EMBL" id="FRAP01000003">
    <property type="protein sequence ID" value="SHK17754.1"/>
    <property type="molecule type" value="Genomic_DNA"/>
</dbReference>
<feature type="compositionally biased region" description="Polar residues" evidence="1">
    <location>
        <begin position="406"/>
        <end position="419"/>
    </location>
</feature>
<evidence type="ECO:0000313" key="2">
    <source>
        <dbReference type="EMBL" id="SHK17754.1"/>
    </source>
</evidence>
<feature type="region of interest" description="Disordered" evidence="1">
    <location>
        <begin position="393"/>
        <end position="419"/>
    </location>
</feature>
<gene>
    <name evidence="2" type="ORF">SAMN05443637_103229</name>
</gene>